<dbReference type="SMART" id="SM00631">
    <property type="entry name" value="Zn_pept"/>
    <property type="match status" value="1"/>
</dbReference>
<evidence type="ECO:0000256" key="2">
    <source>
        <dbReference type="ARBA" id="ARBA00005988"/>
    </source>
</evidence>
<dbReference type="AlphaFoldDB" id="A0A3N1HTF0"/>
<dbReference type="PANTHER" id="PTHR11705">
    <property type="entry name" value="PROTEASE FAMILY M14 CARBOXYPEPTIDASE A,B"/>
    <property type="match status" value="1"/>
</dbReference>
<keyword evidence="3" id="KW-0645">Protease</keyword>
<proteinExistence type="inferred from homology"/>
<dbReference type="InParanoid" id="A0A3N1HTF0"/>
<evidence type="ECO:0000259" key="9">
    <source>
        <dbReference type="PROSITE" id="PS52035"/>
    </source>
</evidence>
<evidence type="ECO:0000256" key="8">
    <source>
        <dbReference type="SAM" id="SignalP"/>
    </source>
</evidence>
<dbReference type="GO" id="GO:0008270">
    <property type="term" value="F:zinc ion binding"/>
    <property type="evidence" value="ECO:0007669"/>
    <property type="project" value="InterPro"/>
</dbReference>
<keyword evidence="4" id="KW-0378">Hydrolase</keyword>
<keyword evidence="6" id="KW-0482">Metalloprotease</keyword>
<evidence type="ECO:0000256" key="6">
    <source>
        <dbReference type="ARBA" id="ARBA00023049"/>
    </source>
</evidence>
<name>A0A3N1HTF0_9ACTN</name>
<sequence length="885" mass="91972">MPLSRPRRAAARAGLGGLAAAVVLAASPGAVAAPSAAPTARAADAATPAAVASALGDAVTTQRATAAAAEAPASYPVQPQLRVYPADPADASIARGALPYAEIAPRLQALMASSDLVSTEVVGTSTKGREILLVTLTTPETAEQTAQQAAWRDLVKADPEAAAADADLAAGYKTPVWFNNNIHGNEWEGTDASLLWIEELVGRAESGDAAALEQLSTSRLYFTVTNNPDGRVAGARRTAVDLDPNRDFITNETPETVAIRDLAGRLQPVFFSDIHGYTSVLQVEPCGPPHGENYDYDLFLPHAYASALRIEEDVAAADIEGNTYLTDAGAVTTENTGKIRIPYRDIRAGWDDWPPIFTAQYLAFQGSVTSTVELPLGRVATDTPEGLAESARRTKVNTEVAEQVITSTTDYALENADELLANQVEVFRRGSAGEPLRTLGADPDPTTVPGPDQWADVWDETDVYRAEFPAAYVIPAGGDQSSSSAARLVDHLVDHGVEVGRIAQPREIDGTTYARGSYVVDMRQPLRGLANALLAEGSDISDRVPEMYDVSAWSLSDLWGADVEVVQSLPRGLRPRPVEAATSPAAAPARTALRLELTGTAEVRALTTLLDDGVPVALLPDGSAVVPRGQRAAALAVARAEGVAFTATPDVTVGRDGVVAATALTVAYTTASTTDDVGEDYLSLVELGVDDPVRVTAASLADGSTDLDDVDLLWVGAGLTSRGAPLTGAALAELQAYADRGGSMIGRGTAATAIATQLGYLDVTAVQGNSAGNGVVDVVTPEGSRLGAATDDRAFVYGAVHFTDLGDGAVVEQTYGAEPLVAGHWRALEDGTGGPDAAAGQPSVVSGENAAGGTAVLFGTYPTFRVHPLGMLDDVARTAVDVALR</sequence>
<dbReference type="EMBL" id="RJKN01000001">
    <property type="protein sequence ID" value="ROP45795.1"/>
    <property type="molecule type" value="Genomic_DNA"/>
</dbReference>
<dbReference type="Pfam" id="PF00246">
    <property type="entry name" value="Peptidase_M14"/>
    <property type="match status" value="1"/>
</dbReference>
<dbReference type="GO" id="GO:0005615">
    <property type="term" value="C:extracellular space"/>
    <property type="evidence" value="ECO:0007669"/>
    <property type="project" value="TreeGrafter"/>
</dbReference>
<protein>
    <submittedName>
        <fullName evidence="10">Zinc carboxypeptidase</fullName>
    </submittedName>
</protein>
<keyword evidence="11" id="KW-1185">Reference proteome</keyword>
<feature type="active site" description="Proton donor/acceptor" evidence="7">
    <location>
        <position position="373"/>
    </location>
</feature>
<accession>A0A3N1HTF0</accession>
<dbReference type="GO" id="GO:0004181">
    <property type="term" value="F:metallocarboxypeptidase activity"/>
    <property type="evidence" value="ECO:0007669"/>
    <property type="project" value="InterPro"/>
</dbReference>
<comment type="caution">
    <text evidence="10">The sequence shown here is derived from an EMBL/GenBank/DDBJ whole genome shotgun (WGS) entry which is preliminary data.</text>
</comment>
<dbReference type="SUPFAM" id="SSF53187">
    <property type="entry name" value="Zn-dependent exopeptidases"/>
    <property type="match status" value="1"/>
</dbReference>
<evidence type="ECO:0000256" key="4">
    <source>
        <dbReference type="ARBA" id="ARBA00022801"/>
    </source>
</evidence>
<evidence type="ECO:0000313" key="10">
    <source>
        <dbReference type="EMBL" id="ROP45795.1"/>
    </source>
</evidence>
<feature type="signal peptide" evidence="8">
    <location>
        <begin position="1"/>
        <end position="32"/>
    </location>
</feature>
<reference evidence="10 11" key="1">
    <citation type="journal article" date="2015" name="Stand. Genomic Sci.">
        <title>Genomic Encyclopedia of Bacterial and Archaeal Type Strains, Phase III: the genomes of soil and plant-associated and newly described type strains.</title>
        <authorList>
            <person name="Whitman W.B."/>
            <person name="Woyke T."/>
            <person name="Klenk H.P."/>
            <person name="Zhou Y."/>
            <person name="Lilburn T.G."/>
            <person name="Beck B.J."/>
            <person name="De Vos P."/>
            <person name="Vandamme P."/>
            <person name="Eisen J.A."/>
            <person name="Garrity G."/>
            <person name="Hugenholtz P."/>
            <person name="Kyrpides N.C."/>
        </authorList>
    </citation>
    <scope>NUCLEOTIDE SEQUENCE [LARGE SCALE GENOMIC DNA]</scope>
    <source>
        <strain evidence="10 11">CECT 7306</strain>
    </source>
</reference>
<dbReference type="OrthoDB" id="9758209at2"/>
<evidence type="ECO:0000256" key="1">
    <source>
        <dbReference type="ARBA" id="ARBA00001947"/>
    </source>
</evidence>
<feature type="chain" id="PRO_5038511636" evidence="8">
    <location>
        <begin position="33"/>
        <end position="885"/>
    </location>
</feature>
<keyword evidence="8" id="KW-0732">Signal</keyword>
<feature type="domain" description="Peptidase M14" evidence="9">
    <location>
        <begin position="96"/>
        <end position="394"/>
    </location>
</feature>
<dbReference type="Gene3D" id="3.40.630.10">
    <property type="entry name" value="Zn peptidases"/>
    <property type="match status" value="1"/>
</dbReference>
<keyword evidence="10" id="KW-0121">Carboxypeptidase</keyword>
<dbReference type="RefSeq" id="WP_123378495.1">
    <property type="nucleotide sequence ID" value="NZ_RJKN01000001.1"/>
</dbReference>
<keyword evidence="5" id="KW-0862">Zinc</keyword>
<dbReference type="GO" id="GO:0006508">
    <property type="term" value="P:proteolysis"/>
    <property type="evidence" value="ECO:0007669"/>
    <property type="project" value="UniProtKB-KW"/>
</dbReference>
<dbReference type="InterPro" id="IPR000834">
    <property type="entry name" value="Peptidase_M14"/>
</dbReference>
<evidence type="ECO:0000256" key="7">
    <source>
        <dbReference type="PROSITE-ProRule" id="PRU01379"/>
    </source>
</evidence>
<dbReference type="PANTHER" id="PTHR11705:SF143">
    <property type="entry name" value="SLL0236 PROTEIN"/>
    <property type="match status" value="1"/>
</dbReference>
<comment type="cofactor">
    <cofactor evidence="1">
        <name>Zn(2+)</name>
        <dbReference type="ChEBI" id="CHEBI:29105"/>
    </cofactor>
</comment>
<organism evidence="10 11">
    <name type="scientific">Pseudokineococcus lusitanus</name>
    <dbReference type="NCBI Taxonomy" id="763993"/>
    <lineage>
        <taxon>Bacteria</taxon>
        <taxon>Bacillati</taxon>
        <taxon>Actinomycetota</taxon>
        <taxon>Actinomycetes</taxon>
        <taxon>Kineosporiales</taxon>
        <taxon>Kineosporiaceae</taxon>
        <taxon>Pseudokineococcus</taxon>
    </lineage>
</organism>
<evidence type="ECO:0000256" key="5">
    <source>
        <dbReference type="ARBA" id="ARBA00022833"/>
    </source>
</evidence>
<evidence type="ECO:0000256" key="3">
    <source>
        <dbReference type="ARBA" id="ARBA00022670"/>
    </source>
</evidence>
<evidence type="ECO:0000313" key="11">
    <source>
        <dbReference type="Proteomes" id="UP000276232"/>
    </source>
</evidence>
<dbReference type="Proteomes" id="UP000276232">
    <property type="component" value="Unassembled WGS sequence"/>
</dbReference>
<dbReference type="PROSITE" id="PS52035">
    <property type="entry name" value="PEPTIDASE_M14"/>
    <property type="match status" value="1"/>
</dbReference>
<comment type="similarity">
    <text evidence="2 7">Belongs to the peptidase M14 family.</text>
</comment>
<gene>
    <name evidence="10" type="ORF">EDC03_0404</name>
</gene>